<feature type="transmembrane region" description="Helical" evidence="6">
    <location>
        <begin position="215"/>
        <end position="233"/>
    </location>
</feature>
<sequence>METAYIVSGVLVGVLVGLTGVGGGSLMTPLLVFLFGFAPSTAVGTDLLFASITKTGGTLVHHGKHKSVEWKIVGWLALGSLPAAGLVLYLLETTFKKDPAITAIMTTTLGVALLLTAVALLFRNRLMRKSHDSALQRKTHGERFGRWQAPITICVGVMLGVLVTLSSVGAGALGTVALLFLYPRLATVRVVGTDLAHAIPLTAVAGLGHLHMGNVNFELLGSLLIGSLPGIYVGSHLSGRIPEHIMRPVLASILVLIGLKFVLA</sequence>
<dbReference type="InterPro" id="IPR051598">
    <property type="entry name" value="TSUP/Inactive_protease-like"/>
</dbReference>
<feature type="transmembrane region" description="Helical" evidence="6">
    <location>
        <begin position="245"/>
        <end position="263"/>
    </location>
</feature>
<dbReference type="GO" id="GO:0005886">
    <property type="term" value="C:plasma membrane"/>
    <property type="evidence" value="ECO:0007669"/>
    <property type="project" value="UniProtKB-SubCell"/>
</dbReference>
<accession>A0A1Y6D3N9</accession>
<dbReference type="InterPro" id="IPR002781">
    <property type="entry name" value="TM_pro_TauE-like"/>
</dbReference>
<dbReference type="OrthoDB" id="5189995at2"/>
<dbReference type="STRING" id="1760988.SAMN02949497_1894"/>
<organism evidence="7 8">
    <name type="scientific">Methylomagnum ishizawai</name>
    <dbReference type="NCBI Taxonomy" id="1760988"/>
    <lineage>
        <taxon>Bacteria</taxon>
        <taxon>Pseudomonadati</taxon>
        <taxon>Pseudomonadota</taxon>
        <taxon>Gammaproteobacteria</taxon>
        <taxon>Methylococcales</taxon>
        <taxon>Methylococcaceae</taxon>
        <taxon>Methylomagnum</taxon>
    </lineage>
</organism>
<comment type="subcellular location">
    <subcellularLocation>
        <location evidence="6">Cell membrane</location>
        <topology evidence="6">Multi-pass membrane protein</topology>
    </subcellularLocation>
    <subcellularLocation>
        <location evidence="1">Membrane</location>
        <topology evidence="1">Multi-pass membrane protein</topology>
    </subcellularLocation>
</comment>
<keyword evidence="6" id="KW-1003">Cell membrane</keyword>
<name>A0A1Y6D3N9_9GAMM</name>
<dbReference type="AlphaFoldDB" id="A0A1Y6D3N9"/>
<dbReference type="Proteomes" id="UP000192923">
    <property type="component" value="Unassembled WGS sequence"/>
</dbReference>
<evidence type="ECO:0000313" key="8">
    <source>
        <dbReference type="Proteomes" id="UP000192923"/>
    </source>
</evidence>
<evidence type="ECO:0000256" key="1">
    <source>
        <dbReference type="ARBA" id="ARBA00004141"/>
    </source>
</evidence>
<feature type="transmembrane region" description="Helical" evidence="6">
    <location>
        <begin position="5"/>
        <end position="24"/>
    </location>
</feature>
<reference evidence="7 8" key="1">
    <citation type="submission" date="2016-12" db="EMBL/GenBank/DDBJ databases">
        <authorList>
            <person name="Song W.-J."/>
            <person name="Kurnit D.M."/>
        </authorList>
    </citation>
    <scope>NUCLEOTIDE SEQUENCE [LARGE SCALE GENOMIC DNA]</scope>
    <source>
        <strain evidence="7 8">175</strain>
    </source>
</reference>
<evidence type="ECO:0000313" key="7">
    <source>
        <dbReference type="EMBL" id="SMF94575.1"/>
    </source>
</evidence>
<protein>
    <recommendedName>
        <fullName evidence="6">Probable membrane transporter protein</fullName>
    </recommendedName>
</protein>
<feature type="transmembrane region" description="Helical" evidence="6">
    <location>
        <begin position="153"/>
        <end position="182"/>
    </location>
</feature>
<comment type="similarity">
    <text evidence="2 6">Belongs to the 4-toluene sulfonate uptake permease (TSUP) (TC 2.A.102) family.</text>
</comment>
<dbReference type="PANTHER" id="PTHR43701">
    <property type="entry name" value="MEMBRANE TRANSPORTER PROTEIN MJ0441-RELATED"/>
    <property type="match status" value="1"/>
</dbReference>
<dbReference type="Pfam" id="PF01925">
    <property type="entry name" value="TauE"/>
    <property type="match status" value="1"/>
</dbReference>
<evidence type="ECO:0000256" key="5">
    <source>
        <dbReference type="ARBA" id="ARBA00023136"/>
    </source>
</evidence>
<dbReference type="PANTHER" id="PTHR43701:SF2">
    <property type="entry name" value="MEMBRANE TRANSPORTER PROTEIN YJNA-RELATED"/>
    <property type="match status" value="1"/>
</dbReference>
<keyword evidence="8" id="KW-1185">Reference proteome</keyword>
<evidence type="ECO:0000256" key="4">
    <source>
        <dbReference type="ARBA" id="ARBA00022989"/>
    </source>
</evidence>
<dbReference type="RefSeq" id="WP_085216196.1">
    <property type="nucleotide sequence ID" value="NZ_FXAM01000001.1"/>
</dbReference>
<feature type="transmembrane region" description="Helical" evidence="6">
    <location>
        <begin position="72"/>
        <end position="91"/>
    </location>
</feature>
<evidence type="ECO:0000256" key="3">
    <source>
        <dbReference type="ARBA" id="ARBA00022692"/>
    </source>
</evidence>
<gene>
    <name evidence="7" type="ORF">SAMN02949497_1894</name>
</gene>
<feature type="transmembrane region" description="Helical" evidence="6">
    <location>
        <begin position="30"/>
        <end position="52"/>
    </location>
</feature>
<proteinExistence type="inferred from homology"/>
<feature type="transmembrane region" description="Helical" evidence="6">
    <location>
        <begin position="103"/>
        <end position="122"/>
    </location>
</feature>
<dbReference type="EMBL" id="FXAM01000001">
    <property type="protein sequence ID" value="SMF94575.1"/>
    <property type="molecule type" value="Genomic_DNA"/>
</dbReference>
<keyword evidence="3 6" id="KW-0812">Transmembrane</keyword>
<evidence type="ECO:0000256" key="6">
    <source>
        <dbReference type="RuleBase" id="RU363041"/>
    </source>
</evidence>
<keyword evidence="5 6" id="KW-0472">Membrane</keyword>
<keyword evidence="4 6" id="KW-1133">Transmembrane helix</keyword>
<evidence type="ECO:0000256" key="2">
    <source>
        <dbReference type="ARBA" id="ARBA00009142"/>
    </source>
</evidence>